<comment type="caution">
    <text evidence="2">The sequence shown here is derived from an EMBL/GenBank/DDBJ whole genome shotgun (WGS) entry which is preliminary data.</text>
</comment>
<dbReference type="AlphaFoldDB" id="A0A7W5H5A7"/>
<evidence type="ECO:0000256" key="1">
    <source>
        <dbReference type="SAM" id="SignalP"/>
    </source>
</evidence>
<proteinExistence type="predicted"/>
<evidence type="ECO:0000313" key="2">
    <source>
        <dbReference type="EMBL" id="MBB3206244.1"/>
    </source>
</evidence>
<organism evidence="2 3">
    <name type="scientific">Aporhodopirellula rubra</name>
    <dbReference type="NCBI Taxonomy" id="980271"/>
    <lineage>
        <taxon>Bacteria</taxon>
        <taxon>Pseudomonadati</taxon>
        <taxon>Planctomycetota</taxon>
        <taxon>Planctomycetia</taxon>
        <taxon>Pirellulales</taxon>
        <taxon>Pirellulaceae</taxon>
        <taxon>Aporhodopirellula</taxon>
    </lineage>
</organism>
<reference evidence="2 3" key="1">
    <citation type="submission" date="2020-08" db="EMBL/GenBank/DDBJ databases">
        <title>Genomic Encyclopedia of Type Strains, Phase III (KMG-III): the genomes of soil and plant-associated and newly described type strains.</title>
        <authorList>
            <person name="Whitman W."/>
        </authorList>
    </citation>
    <scope>NUCLEOTIDE SEQUENCE [LARGE SCALE GENOMIC DNA]</scope>
    <source>
        <strain evidence="2 3">CECT 8075</strain>
    </source>
</reference>
<evidence type="ECO:0008006" key="4">
    <source>
        <dbReference type="Google" id="ProtNLM"/>
    </source>
</evidence>
<feature type="chain" id="PRO_5031315512" description="Secreted protein" evidence="1">
    <location>
        <begin position="34"/>
        <end position="283"/>
    </location>
</feature>
<evidence type="ECO:0000313" key="3">
    <source>
        <dbReference type="Proteomes" id="UP000536179"/>
    </source>
</evidence>
<accession>A0A7W5H5A7</accession>
<protein>
    <recommendedName>
        <fullName evidence="4">Secreted protein</fullName>
    </recommendedName>
</protein>
<dbReference type="Proteomes" id="UP000536179">
    <property type="component" value="Unassembled WGS sequence"/>
</dbReference>
<dbReference type="RefSeq" id="WP_246419376.1">
    <property type="nucleotide sequence ID" value="NZ_JACHXU010000006.1"/>
</dbReference>
<gene>
    <name evidence="2" type="ORF">FHS27_002053</name>
</gene>
<keyword evidence="3" id="KW-1185">Reference proteome</keyword>
<dbReference type="EMBL" id="JACHXU010000006">
    <property type="protein sequence ID" value="MBB3206244.1"/>
    <property type="molecule type" value="Genomic_DNA"/>
</dbReference>
<sequence>MNLLQRIFPTRALFALTAACVCALGISASEGIAQDVFARSGITQVANQGPETASTPKPRPWMAVSHIYQGDDPNPVETHHVVFENGIYYDFPADEQQPWTIFDLKASRVILLDRQRQIRTSVPTDDLVQLAARAEAEITDPVDRQRYGMDAVPTRSGELQFDVAYADTRYRVTGTRPDAPKLAAEYGRFVDWACRLNVARPRGVPPFARMKLNAVMTRQNVLPKETAVTLTRHIGAERTPAQIRLRSTTVIQDDLTASINKQVKDAQSMRVIFQEIPWDQYEH</sequence>
<name>A0A7W5H5A7_9BACT</name>
<feature type="signal peptide" evidence="1">
    <location>
        <begin position="1"/>
        <end position="33"/>
    </location>
</feature>
<keyword evidence="1" id="KW-0732">Signal</keyword>